<keyword evidence="2" id="KW-0812">Transmembrane</keyword>
<accession>A0A1B0GM81</accession>
<evidence type="ECO:0000313" key="6">
    <source>
        <dbReference type="EnsemblMetazoa" id="PPAI002153-PA"/>
    </source>
</evidence>
<evidence type="ECO:0000256" key="2">
    <source>
        <dbReference type="ARBA" id="ARBA00022692"/>
    </source>
</evidence>
<evidence type="ECO:0000313" key="7">
    <source>
        <dbReference type="Proteomes" id="UP000092462"/>
    </source>
</evidence>
<name>A0A1B0GM81_PHLPP</name>
<dbReference type="Proteomes" id="UP000092462">
    <property type="component" value="Unassembled WGS sequence"/>
</dbReference>
<dbReference type="PROSITE" id="PS50850">
    <property type="entry name" value="MFS"/>
    <property type="match status" value="1"/>
</dbReference>
<dbReference type="InterPro" id="IPR020846">
    <property type="entry name" value="MFS_dom"/>
</dbReference>
<sequence length="527" mass="58330">MNSLEVTRTHFVPPQETTHEAAEENLLETIAADNAESLTLETKTHHFKAITWMEAFPQILASCLVYLTVIQAGINMAYSAILLPQLSEPESPIVVTKDEASWIASLVTISLPVGSIAAGPIMDKVGRKKLSLYCCFPFMLAWILIASAENVLTIYVARVLAGMAGGLTTVALVYVSEISHPMFRPMLLGLNSVFVSLGILLTCFLGQFFQWRTIACIFGGLSFLTLCAILIVPESTYWIVTFRPKMFAEAKTSLRWLYRKSSTYESQVQELAMRSYVKHSNMNQPDQSIGYFCRQKHVYKPFIILLILFVFQQLSGAYVIIFYAVNLFLKIGGQFGDQINEYGALMLLGVIRFVVSCMSSGLARKFGRRTLMSVSGCGMGIFTMIAGLYMCFSDLKEASVFAGTGTTTIAPVPNQMDGKVLLICILGYVSFSALGYLVIPWTLIGEILPTEVKGKLGGIIISMAYVMMFGVVKAFPYTIDWVGAQGVFYIFAVTSFLGVVYVYILLPETFGKSFDEIANYFKGSPRR</sequence>
<dbReference type="PANTHER" id="PTHR48021">
    <property type="match status" value="1"/>
</dbReference>
<dbReference type="AlphaFoldDB" id="A0A1B0GM81"/>
<dbReference type="PANTHER" id="PTHR48021:SF32">
    <property type="entry name" value="FACILITATED TREHALOSE TRANSPORTER TRET1-2 HOMOLOG-LIKE PROTEIN"/>
    <property type="match status" value="1"/>
</dbReference>
<evidence type="ECO:0000256" key="1">
    <source>
        <dbReference type="ARBA" id="ARBA00004141"/>
    </source>
</evidence>
<dbReference type="GO" id="GO:0022857">
    <property type="term" value="F:transmembrane transporter activity"/>
    <property type="evidence" value="ECO:0007669"/>
    <property type="project" value="InterPro"/>
</dbReference>
<dbReference type="InterPro" id="IPR050549">
    <property type="entry name" value="MFS_Trehalose_Transporter"/>
</dbReference>
<dbReference type="VEuPathDB" id="VectorBase:PPAI002153"/>
<dbReference type="EMBL" id="AJVK01024048">
    <property type="status" value="NOT_ANNOTATED_CDS"/>
    <property type="molecule type" value="Genomic_DNA"/>
</dbReference>
<keyword evidence="7" id="KW-1185">Reference proteome</keyword>
<evidence type="ECO:0000256" key="3">
    <source>
        <dbReference type="ARBA" id="ARBA00022989"/>
    </source>
</evidence>
<organism evidence="6 7">
    <name type="scientific">Phlebotomus papatasi</name>
    <name type="common">Sandfly</name>
    <dbReference type="NCBI Taxonomy" id="29031"/>
    <lineage>
        <taxon>Eukaryota</taxon>
        <taxon>Metazoa</taxon>
        <taxon>Ecdysozoa</taxon>
        <taxon>Arthropoda</taxon>
        <taxon>Hexapoda</taxon>
        <taxon>Insecta</taxon>
        <taxon>Pterygota</taxon>
        <taxon>Neoptera</taxon>
        <taxon>Endopterygota</taxon>
        <taxon>Diptera</taxon>
        <taxon>Nematocera</taxon>
        <taxon>Psychodoidea</taxon>
        <taxon>Psychodidae</taxon>
        <taxon>Phlebotomus</taxon>
        <taxon>Phlebotomus</taxon>
    </lineage>
</organism>
<reference evidence="6" key="1">
    <citation type="submission" date="2022-08" db="UniProtKB">
        <authorList>
            <consortium name="EnsemblMetazoa"/>
        </authorList>
    </citation>
    <scope>IDENTIFICATION</scope>
    <source>
        <strain evidence="6">Israel</strain>
    </source>
</reference>
<dbReference type="EMBL" id="AJVK01024049">
    <property type="status" value="NOT_ANNOTATED_CDS"/>
    <property type="molecule type" value="Genomic_DNA"/>
</dbReference>
<keyword evidence="3" id="KW-1133">Transmembrane helix</keyword>
<dbReference type="InterPro" id="IPR005828">
    <property type="entry name" value="MFS_sugar_transport-like"/>
</dbReference>
<dbReference type="Gene3D" id="1.20.1250.20">
    <property type="entry name" value="MFS general substrate transporter like domains"/>
    <property type="match status" value="1"/>
</dbReference>
<keyword evidence="4" id="KW-0472">Membrane</keyword>
<dbReference type="Pfam" id="PF00083">
    <property type="entry name" value="Sugar_tr"/>
    <property type="match status" value="1"/>
</dbReference>
<dbReference type="VEuPathDB" id="VectorBase:PPAPM1_007551"/>
<dbReference type="SUPFAM" id="SSF103473">
    <property type="entry name" value="MFS general substrate transporter"/>
    <property type="match status" value="1"/>
</dbReference>
<dbReference type="EnsemblMetazoa" id="PPAI002153-RA">
    <property type="protein sequence ID" value="PPAI002153-PA"/>
    <property type="gene ID" value="PPAI002153"/>
</dbReference>
<feature type="domain" description="Major facilitator superfamily (MFS) profile" evidence="5">
    <location>
        <begin position="61"/>
        <end position="510"/>
    </location>
</feature>
<protein>
    <recommendedName>
        <fullName evidence="5">Major facilitator superfamily (MFS) profile domain-containing protein</fullName>
    </recommendedName>
</protein>
<dbReference type="FunFam" id="1.20.1250.20:FF:000249">
    <property type="entry name" value="facilitated trehalose transporter Tret1"/>
    <property type="match status" value="1"/>
</dbReference>
<dbReference type="GO" id="GO:0016020">
    <property type="term" value="C:membrane"/>
    <property type="evidence" value="ECO:0007669"/>
    <property type="project" value="UniProtKB-SubCell"/>
</dbReference>
<evidence type="ECO:0000259" key="5">
    <source>
        <dbReference type="PROSITE" id="PS50850"/>
    </source>
</evidence>
<proteinExistence type="predicted"/>
<comment type="subcellular location">
    <subcellularLocation>
        <location evidence="1">Membrane</location>
        <topology evidence="1">Multi-pass membrane protein</topology>
    </subcellularLocation>
</comment>
<evidence type="ECO:0000256" key="4">
    <source>
        <dbReference type="ARBA" id="ARBA00023136"/>
    </source>
</evidence>
<dbReference type="InterPro" id="IPR036259">
    <property type="entry name" value="MFS_trans_sf"/>
</dbReference>